<dbReference type="OrthoDB" id="8929450at2"/>
<name>A0A2N5C837_9BURK</name>
<reference evidence="2 3" key="1">
    <citation type="submission" date="2017-12" db="EMBL/GenBank/DDBJ databases">
        <title>Genome sequence of the active heterotrophic nitrifier-denitrifier, Cupriavidus pauculus UM1.</title>
        <authorList>
            <person name="Putonti C."/>
            <person name="Castignetti D."/>
        </authorList>
    </citation>
    <scope>NUCLEOTIDE SEQUENCE [LARGE SCALE GENOMIC DNA]</scope>
    <source>
        <strain evidence="2 3">UM1</strain>
    </source>
</reference>
<accession>A0A2N5C837</accession>
<dbReference type="RefSeq" id="WP_101683774.1">
    <property type="nucleotide sequence ID" value="NZ_PJRP01000012.1"/>
</dbReference>
<dbReference type="AlphaFoldDB" id="A0A2N5C837"/>
<dbReference type="Proteomes" id="UP000234341">
    <property type="component" value="Unassembled WGS sequence"/>
</dbReference>
<feature type="region of interest" description="Disordered" evidence="1">
    <location>
        <begin position="1"/>
        <end position="25"/>
    </location>
</feature>
<evidence type="ECO:0000256" key="1">
    <source>
        <dbReference type="SAM" id="MobiDB-lite"/>
    </source>
</evidence>
<evidence type="ECO:0000313" key="3">
    <source>
        <dbReference type="Proteomes" id="UP000234341"/>
    </source>
</evidence>
<protein>
    <submittedName>
        <fullName evidence="2">Uncharacterized protein</fullName>
    </submittedName>
</protein>
<gene>
    <name evidence="2" type="ORF">CYJ10_22115</name>
</gene>
<proteinExistence type="predicted"/>
<dbReference type="EMBL" id="PJRP01000012">
    <property type="protein sequence ID" value="PLP98386.1"/>
    <property type="molecule type" value="Genomic_DNA"/>
</dbReference>
<evidence type="ECO:0000313" key="2">
    <source>
        <dbReference type="EMBL" id="PLP98386.1"/>
    </source>
</evidence>
<sequence length="157" mass="17543">MTAGEIRRPAIGPINQPGSQPVHGKWKALGEASAEIALHEGSDRGHEDYAITDVAAVLAADQEVSPRTRAAVEGLLQRHRLLADELCRQRVLLQEWILSQLTYKALYYQYSGQKPESPNIELMREKDMVRRRIRDELCAGGDRVSVLEDPSRSLSTP</sequence>
<comment type="caution">
    <text evidence="2">The sequence shown here is derived from an EMBL/GenBank/DDBJ whole genome shotgun (WGS) entry which is preliminary data.</text>
</comment>
<organism evidence="2 3">
    <name type="scientific">Cupriavidus pauculus</name>
    <dbReference type="NCBI Taxonomy" id="82633"/>
    <lineage>
        <taxon>Bacteria</taxon>
        <taxon>Pseudomonadati</taxon>
        <taxon>Pseudomonadota</taxon>
        <taxon>Betaproteobacteria</taxon>
        <taxon>Burkholderiales</taxon>
        <taxon>Burkholderiaceae</taxon>
        <taxon>Cupriavidus</taxon>
    </lineage>
</organism>